<evidence type="ECO:0000313" key="1">
    <source>
        <dbReference type="EMBL" id="PLZ94482.1"/>
    </source>
</evidence>
<dbReference type="InterPro" id="IPR025477">
    <property type="entry name" value="DUF4327"/>
</dbReference>
<protein>
    <submittedName>
        <fullName evidence="1">DUF4327 domain-containing protein</fullName>
    </submittedName>
</protein>
<gene>
    <name evidence="1" type="ORF">CEN44_00660</name>
</gene>
<accession>A0A2N6K969</accession>
<dbReference type="RefSeq" id="WP_016870085.1">
    <property type="nucleotide sequence ID" value="NZ_CAWNVR010000132.1"/>
</dbReference>
<sequence>MVDTAVKYNIEYIREKALQLVKQRLIQRNQPIYVLCKYIPYRDWLCVELELERNEFLLRDCIIDLLSRENWSEGQ</sequence>
<dbReference type="EMBL" id="NRQW01000011">
    <property type="protein sequence ID" value="PLZ94482.1"/>
    <property type="molecule type" value="Genomic_DNA"/>
</dbReference>
<dbReference type="AlphaFoldDB" id="A0A2N6K969"/>
<keyword evidence="2" id="KW-1185">Reference proteome</keyword>
<reference evidence="1 2" key="1">
    <citation type="submission" date="2017-08" db="EMBL/GenBank/DDBJ databases">
        <title>Genomes of Fischerella (Mastigocladus) sp. strains.</title>
        <authorList>
            <person name="Miller S.R."/>
        </authorList>
    </citation>
    <scope>NUCLEOTIDE SEQUENCE [LARGE SCALE GENOMIC DNA]</scope>
    <source>
        <strain evidence="1 2">CCMEE 5323</strain>
    </source>
</reference>
<dbReference type="Proteomes" id="UP000235036">
    <property type="component" value="Unassembled WGS sequence"/>
</dbReference>
<name>A0A2N6K969_FISMU</name>
<proteinExistence type="predicted"/>
<organism evidence="1 2">
    <name type="scientific">Fischerella muscicola CCMEE 5323</name>
    <dbReference type="NCBI Taxonomy" id="2019572"/>
    <lineage>
        <taxon>Bacteria</taxon>
        <taxon>Bacillati</taxon>
        <taxon>Cyanobacteriota</taxon>
        <taxon>Cyanophyceae</taxon>
        <taxon>Nostocales</taxon>
        <taxon>Hapalosiphonaceae</taxon>
        <taxon>Fischerella</taxon>
    </lineage>
</organism>
<dbReference type="Pfam" id="PF14217">
    <property type="entry name" value="DUF4327"/>
    <property type="match status" value="1"/>
</dbReference>
<comment type="caution">
    <text evidence="1">The sequence shown here is derived from an EMBL/GenBank/DDBJ whole genome shotgun (WGS) entry which is preliminary data.</text>
</comment>
<evidence type="ECO:0000313" key="2">
    <source>
        <dbReference type="Proteomes" id="UP000235036"/>
    </source>
</evidence>